<proteinExistence type="predicted"/>
<dbReference type="eggNOG" id="COG0103">
    <property type="taxonomic scope" value="Bacteria"/>
</dbReference>
<dbReference type="EMBL" id="CP003065">
    <property type="protein sequence ID" value="AEV69303.1"/>
    <property type="molecule type" value="Genomic_DNA"/>
</dbReference>
<accession>G8M2Z4</accession>
<evidence type="ECO:0000313" key="3">
    <source>
        <dbReference type="Proteomes" id="UP000005435"/>
    </source>
</evidence>
<keyword evidence="3" id="KW-1185">Reference proteome</keyword>
<gene>
    <name evidence="2" type="ordered locus">Clocl_2749</name>
</gene>
<dbReference type="KEGG" id="ccl:Clocl_2749"/>
<name>G8M2Z4_ACECE</name>
<dbReference type="STRING" id="720554.Clocl_2749"/>
<dbReference type="InterPro" id="IPR036582">
    <property type="entry name" value="Mao_N_sf"/>
</dbReference>
<dbReference type="Proteomes" id="UP000005435">
    <property type="component" value="Chromosome"/>
</dbReference>
<dbReference type="AlphaFoldDB" id="G8M2Z4"/>
<reference evidence="2 3" key="2">
    <citation type="journal article" date="2012" name="Stand. Genomic Sci.">
        <title>Complete Genome Sequence of Clostridium clariflavum DSM 19732.</title>
        <authorList>
            <person name="Izquierdo J.A."/>
            <person name="Goodwin L."/>
            <person name="Davenport K.W."/>
            <person name="Teshima H."/>
            <person name="Bruce D."/>
            <person name="Detter C."/>
            <person name="Tapia R."/>
            <person name="Han S."/>
            <person name="Land M."/>
            <person name="Hauser L."/>
            <person name="Jeffries C.D."/>
            <person name="Han J."/>
            <person name="Pitluck S."/>
            <person name="Nolan M."/>
            <person name="Chen A."/>
            <person name="Huntemann M."/>
            <person name="Mavromatis K."/>
            <person name="Mikhailova N."/>
            <person name="Liolios K."/>
            <person name="Woyke T."/>
            <person name="Lynd L.R."/>
        </authorList>
    </citation>
    <scope>NUCLEOTIDE SEQUENCE [LARGE SCALE GENOMIC DNA]</scope>
    <source>
        <strain evidence="3">DSM 19732 / NBRC 101661 / EBR45</strain>
    </source>
</reference>
<dbReference type="Gene3D" id="3.30.457.10">
    <property type="entry name" value="Copper amine oxidase-like, N-terminal domain"/>
    <property type="match status" value="1"/>
</dbReference>
<reference evidence="3" key="1">
    <citation type="submission" date="2011-12" db="EMBL/GenBank/DDBJ databases">
        <title>Complete sequence of Clostridium clariflavum DSM 19732.</title>
        <authorList>
            <consortium name="US DOE Joint Genome Institute"/>
            <person name="Lucas S."/>
            <person name="Han J."/>
            <person name="Lapidus A."/>
            <person name="Cheng J.-F."/>
            <person name="Goodwin L."/>
            <person name="Pitluck S."/>
            <person name="Peters L."/>
            <person name="Teshima H."/>
            <person name="Detter J.C."/>
            <person name="Han C."/>
            <person name="Tapia R."/>
            <person name="Land M."/>
            <person name="Hauser L."/>
            <person name="Kyrpides N."/>
            <person name="Ivanova N."/>
            <person name="Pagani I."/>
            <person name="Kitzmiller T."/>
            <person name="Lynd L."/>
            <person name="Izquierdo J."/>
            <person name="Woyke T."/>
        </authorList>
    </citation>
    <scope>NUCLEOTIDE SEQUENCE [LARGE SCALE GENOMIC DNA]</scope>
    <source>
        <strain evidence="3">DSM 19732 / NBRC 101661 / EBR45</strain>
    </source>
</reference>
<dbReference type="SUPFAM" id="SSF55383">
    <property type="entry name" value="Copper amine oxidase, domain N"/>
    <property type="match status" value="2"/>
</dbReference>
<evidence type="ECO:0000313" key="2">
    <source>
        <dbReference type="EMBL" id="AEV69303.1"/>
    </source>
</evidence>
<dbReference type="RefSeq" id="WP_014255854.1">
    <property type="nucleotide sequence ID" value="NC_016627.1"/>
</dbReference>
<dbReference type="Pfam" id="PF07833">
    <property type="entry name" value="Cu_amine_oxidN1"/>
    <property type="match status" value="1"/>
</dbReference>
<evidence type="ECO:0000259" key="1">
    <source>
        <dbReference type="Pfam" id="PF07833"/>
    </source>
</evidence>
<sequence precursor="true">MKDIFLNLKRIVKNSKVLWSFFILLLFLFVFGKNGVQAKIINNEFVDLTFTIDSKDYLTRSIKKKMDIAPFIENGYTLVPFRTIFEELGYTVRWDDSERSIIAVKMGSQMKLYIDNNVAFVNGEQKVMTVAPKIVSGRTFVPLRFVSENAGANVVWDDAKKAIYITRVGKYETGGVLFYEKGKNNNNTVYVYDGNDFKVIPLNNKSIVNWYSYKGRILLTMFDSTTSKNNFAQYKDGRFEILINDFDIQETFEYNNNLLIHGYDREQKFNKLYRFDGESLTLIENNFYVGKHIEVNGKLLVNKYDNTRNYTLLVFDKNSSNPWTPKVLSDDFIIKDYVIFDNVVYMTGVLETGKDKPLASYNSFGTDKSYFKILLGDTDININDLAVCRNEIYIVKSGKLYKLTNSGLNKVLFEYRKNVYIEYSVTKIIAYKDKLYVAVKGGSYIDSNGKTVKGDYPKISSFVMEYENTASTRVFIKDFTLKEFRIESDILLSLGTIGSSKDSALYIYNGVNDPTFTLDVLSIKNTLSVNNKLFIDVTDKSRITDKQRDTMLIYEGNTIRNLVVDMKTKYWDSVRDSLVFSGYEAGINANKLYSYGYAFNELLGNFDVKYWNKIEDTLFVCGSSPLDKKFEIYKFNNANKIALQDNLEIIKVIKAKGNYYLIYAYDRDNQSPLKGKKILYIYDDSTRDFIEMKVNMEISDMIFMQ</sequence>
<dbReference type="InterPro" id="IPR012854">
    <property type="entry name" value="Cu_amine_oxidase-like_N"/>
</dbReference>
<organism evidence="2 3">
    <name type="scientific">Acetivibrio clariflavus (strain DSM 19732 / NBRC 101661 / EBR45)</name>
    <name type="common">Clostridium clariflavum</name>
    <dbReference type="NCBI Taxonomy" id="720554"/>
    <lineage>
        <taxon>Bacteria</taxon>
        <taxon>Bacillati</taxon>
        <taxon>Bacillota</taxon>
        <taxon>Clostridia</taxon>
        <taxon>Eubacteriales</taxon>
        <taxon>Oscillospiraceae</taxon>
        <taxon>Acetivibrio</taxon>
    </lineage>
</organism>
<dbReference type="HOGENOM" id="CLU_378433_0_0_9"/>
<protein>
    <submittedName>
        <fullName evidence="2">Copper amine oxidase family protein</fullName>
    </submittedName>
</protein>
<feature type="domain" description="Copper amine oxidase-like N-terminal" evidence="1">
    <location>
        <begin position="63"/>
        <end position="165"/>
    </location>
</feature>